<sequence length="91" mass="10522">MADERSSRKSYNREFEEVHLCTTINDHVVLGVKKTVRWTVFREGVDASLLSHLCLISEIGTFASANTVTRTIEKEKYNRTSLFLLFKQAKR</sequence>
<accession>A0ABV1HS84</accession>
<name>A0ABV1HS84_9FIRM</name>
<comment type="caution">
    <text evidence="1">The sequence shown here is derived from an EMBL/GenBank/DDBJ whole genome shotgun (WGS) entry which is preliminary data.</text>
</comment>
<keyword evidence="2" id="KW-1185">Reference proteome</keyword>
<gene>
    <name evidence="1" type="ORF">ABFO16_02865</name>
</gene>
<organism evidence="1 2">
    <name type="scientific">Ruminococcoides intestinihominis</name>
    <dbReference type="NCBI Taxonomy" id="3133161"/>
    <lineage>
        <taxon>Bacteria</taxon>
        <taxon>Bacillati</taxon>
        <taxon>Bacillota</taxon>
        <taxon>Clostridia</taxon>
        <taxon>Eubacteriales</taxon>
        <taxon>Oscillospiraceae</taxon>
        <taxon>Ruminococcoides</taxon>
    </lineage>
</organism>
<reference evidence="1 2" key="1">
    <citation type="submission" date="2024-03" db="EMBL/GenBank/DDBJ databases">
        <title>Human intestinal bacterial collection.</title>
        <authorList>
            <person name="Pauvert C."/>
            <person name="Hitch T.C.A."/>
            <person name="Clavel T."/>
        </authorList>
    </citation>
    <scope>NUCLEOTIDE SEQUENCE [LARGE SCALE GENOMIC DNA]</scope>
    <source>
        <strain evidence="1 2">CLA-AP-H18</strain>
    </source>
</reference>
<evidence type="ECO:0000313" key="1">
    <source>
        <dbReference type="EMBL" id="MEQ2565175.1"/>
    </source>
</evidence>
<evidence type="ECO:0000313" key="2">
    <source>
        <dbReference type="Proteomes" id="UP001478133"/>
    </source>
</evidence>
<dbReference type="EMBL" id="JBBMFI010000006">
    <property type="protein sequence ID" value="MEQ2565175.1"/>
    <property type="molecule type" value="Genomic_DNA"/>
</dbReference>
<dbReference type="Proteomes" id="UP001478133">
    <property type="component" value="Unassembled WGS sequence"/>
</dbReference>
<dbReference type="RefSeq" id="WP_367286411.1">
    <property type="nucleotide sequence ID" value="NZ_JBBMEY010000015.1"/>
</dbReference>
<proteinExistence type="predicted"/>
<protein>
    <submittedName>
        <fullName evidence="1">Uncharacterized protein</fullName>
    </submittedName>
</protein>